<dbReference type="EMBL" id="CM042885">
    <property type="protein sequence ID" value="KAI4365957.1"/>
    <property type="molecule type" value="Genomic_DNA"/>
</dbReference>
<name>A0ACB9QGP7_9MYRT</name>
<comment type="caution">
    <text evidence="1">The sequence shown here is derived from an EMBL/GenBank/DDBJ whole genome shotgun (WGS) entry which is preliminary data.</text>
</comment>
<reference evidence="2" key="1">
    <citation type="journal article" date="2023" name="Front. Plant Sci.">
        <title>Chromosomal-level genome assembly of Melastoma candidum provides insights into trichome evolution.</title>
        <authorList>
            <person name="Zhong Y."/>
            <person name="Wu W."/>
            <person name="Sun C."/>
            <person name="Zou P."/>
            <person name="Liu Y."/>
            <person name="Dai S."/>
            <person name="Zhou R."/>
        </authorList>
    </citation>
    <scope>NUCLEOTIDE SEQUENCE [LARGE SCALE GENOMIC DNA]</scope>
</reference>
<proteinExistence type="predicted"/>
<sequence>MCVPEAEMPYQSDDIVTRNSEIFWQVIVSLTKAHFLLLSSNDDLEAFEALKARFCFPVFIVGPGVLYVQLQLKPSLLRGVQEDDYSLWLDSQPNKSVLYVSLGSYLSIPRSKTDEFAAELQGSNAREFWFPGANKGAVASIGWRILESLGVEFGHGGIFAGVRFLTYPIALDQDNTSKMIVDNWQIGQRVSGDIAPLNCNFMDLEVDHIREMRSRAKSIQRTSHGAIGKDRSSEGDIRTFIGNLLLDQGTSA</sequence>
<organism evidence="1 2">
    <name type="scientific">Melastoma candidum</name>
    <dbReference type="NCBI Taxonomy" id="119954"/>
    <lineage>
        <taxon>Eukaryota</taxon>
        <taxon>Viridiplantae</taxon>
        <taxon>Streptophyta</taxon>
        <taxon>Embryophyta</taxon>
        <taxon>Tracheophyta</taxon>
        <taxon>Spermatophyta</taxon>
        <taxon>Magnoliopsida</taxon>
        <taxon>eudicotyledons</taxon>
        <taxon>Gunneridae</taxon>
        <taxon>Pentapetalae</taxon>
        <taxon>rosids</taxon>
        <taxon>malvids</taxon>
        <taxon>Myrtales</taxon>
        <taxon>Melastomataceae</taxon>
        <taxon>Melastomatoideae</taxon>
        <taxon>Melastomateae</taxon>
        <taxon>Melastoma</taxon>
    </lineage>
</organism>
<evidence type="ECO:0000313" key="1">
    <source>
        <dbReference type="EMBL" id="KAI4365957.1"/>
    </source>
</evidence>
<gene>
    <name evidence="1" type="ORF">MLD38_021891</name>
</gene>
<evidence type="ECO:0000313" key="2">
    <source>
        <dbReference type="Proteomes" id="UP001057402"/>
    </source>
</evidence>
<accession>A0ACB9QGP7</accession>
<protein>
    <submittedName>
        <fullName evidence="1">Uncharacterized protein</fullName>
    </submittedName>
</protein>
<keyword evidence="2" id="KW-1185">Reference proteome</keyword>
<dbReference type="Proteomes" id="UP001057402">
    <property type="component" value="Chromosome 6"/>
</dbReference>